<name>A0ABM1MTI0_NICVS</name>
<dbReference type="InterPro" id="IPR002401">
    <property type="entry name" value="Cyt_P450_E_grp-I"/>
</dbReference>
<evidence type="ECO:0000256" key="7">
    <source>
        <dbReference type="ARBA" id="ARBA00022824"/>
    </source>
</evidence>
<evidence type="ECO:0000256" key="3">
    <source>
        <dbReference type="ARBA" id="ARBA00004406"/>
    </source>
</evidence>
<dbReference type="PRINTS" id="PR00385">
    <property type="entry name" value="P450"/>
</dbReference>
<evidence type="ECO:0000256" key="5">
    <source>
        <dbReference type="ARBA" id="ARBA00022617"/>
    </source>
</evidence>
<evidence type="ECO:0000256" key="1">
    <source>
        <dbReference type="ARBA" id="ARBA00001971"/>
    </source>
</evidence>
<evidence type="ECO:0000256" key="9">
    <source>
        <dbReference type="ARBA" id="ARBA00023002"/>
    </source>
</evidence>
<dbReference type="PROSITE" id="PS00086">
    <property type="entry name" value="CYTOCHROME_P450"/>
    <property type="match status" value="1"/>
</dbReference>
<evidence type="ECO:0000313" key="15">
    <source>
        <dbReference type="RefSeq" id="XP_017777880.1"/>
    </source>
</evidence>
<evidence type="ECO:0000256" key="11">
    <source>
        <dbReference type="ARBA" id="ARBA00023033"/>
    </source>
</evidence>
<evidence type="ECO:0000256" key="2">
    <source>
        <dbReference type="ARBA" id="ARBA00004174"/>
    </source>
</evidence>
<dbReference type="PANTHER" id="PTHR24292:SF54">
    <property type="entry name" value="CYP9F3-RELATED"/>
    <property type="match status" value="1"/>
</dbReference>
<protein>
    <submittedName>
        <fullName evidence="15">Cytochrome P450 9e2-like</fullName>
    </submittedName>
</protein>
<keyword evidence="7" id="KW-0256">Endoplasmic reticulum</keyword>
<comment type="similarity">
    <text evidence="4 13">Belongs to the cytochrome P450 family.</text>
</comment>
<dbReference type="InterPro" id="IPR001128">
    <property type="entry name" value="Cyt_P450"/>
</dbReference>
<evidence type="ECO:0000256" key="6">
    <source>
        <dbReference type="ARBA" id="ARBA00022723"/>
    </source>
</evidence>
<dbReference type="GeneID" id="108563649"/>
<reference evidence="15" key="1">
    <citation type="submission" date="2025-08" db="UniProtKB">
        <authorList>
            <consortium name="RefSeq"/>
        </authorList>
    </citation>
    <scope>IDENTIFICATION</scope>
    <source>
        <tissue evidence="15">Whole Larva</tissue>
    </source>
</reference>
<evidence type="ECO:0000256" key="13">
    <source>
        <dbReference type="RuleBase" id="RU000461"/>
    </source>
</evidence>
<evidence type="ECO:0000313" key="14">
    <source>
        <dbReference type="Proteomes" id="UP000695000"/>
    </source>
</evidence>
<dbReference type="InterPro" id="IPR017972">
    <property type="entry name" value="Cyt_P450_CS"/>
</dbReference>
<keyword evidence="12" id="KW-0472">Membrane</keyword>
<evidence type="ECO:0000256" key="10">
    <source>
        <dbReference type="ARBA" id="ARBA00023004"/>
    </source>
</evidence>
<comment type="subcellular location">
    <subcellularLocation>
        <location evidence="3">Endoplasmic reticulum membrane</location>
        <topology evidence="3">Peripheral membrane protein</topology>
    </subcellularLocation>
    <subcellularLocation>
        <location evidence="2">Microsome membrane</location>
        <topology evidence="2">Peripheral membrane protein</topology>
    </subcellularLocation>
</comment>
<keyword evidence="9 13" id="KW-0560">Oxidoreductase</keyword>
<dbReference type="Proteomes" id="UP000695000">
    <property type="component" value="Unplaced"/>
</dbReference>
<keyword evidence="11 13" id="KW-0503">Monooxygenase</keyword>
<evidence type="ECO:0000256" key="12">
    <source>
        <dbReference type="ARBA" id="ARBA00023136"/>
    </source>
</evidence>
<evidence type="ECO:0000256" key="4">
    <source>
        <dbReference type="ARBA" id="ARBA00010617"/>
    </source>
</evidence>
<dbReference type="RefSeq" id="XP_017777880.1">
    <property type="nucleotide sequence ID" value="XM_017922391.1"/>
</dbReference>
<comment type="cofactor">
    <cofactor evidence="1">
        <name>heme</name>
        <dbReference type="ChEBI" id="CHEBI:30413"/>
    </cofactor>
</comment>
<keyword evidence="6 13" id="KW-0479">Metal-binding</keyword>
<dbReference type="Gene3D" id="1.10.630.10">
    <property type="entry name" value="Cytochrome P450"/>
    <property type="match status" value="1"/>
</dbReference>
<keyword evidence="10 13" id="KW-0408">Iron</keyword>
<dbReference type="SUPFAM" id="SSF48264">
    <property type="entry name" value="Cytochrome P450"/>
    <property type="match status" value="1"/>
</dbReference>
<dbReference type="Pfam" id="PF00067">
    <property type="entry name" value="p450"/>
    <property type="match status" value="1"/>
</dbReference>
<dbReference type="CDD" id="cd11056">
    <property type="entry name" value="CYP6-like"/>
    <property type="match status" value="1"/>
</dbReference>
<keyword evidence="8" id="KW-0492">Microsome</keyword>
<keyword evidence="5 13" id="KW-0349">Heme</keyword>
<dbReference type="InterPro" id="IPR036396">
    <property type="entry name" value="Cyt_P450_sf"/>
</dbReference>
<dbReference type="PANTHER" id="PTHR24292">
    <property type="entry name" value="CYTOCHROME P450"/>
    <property type="match status" value="1"/>
</dbReference>
<evidence type="ECO:0000256" key="8">
    <source>
        <dbReference type="ARBA" id="ARBA00022848"/>
    </source>
</evidence>
<proteinExistence type="inferred from homology"/>
<accession>A0ABM1MTI0</accession>
<sequence>MITVGLLIAVLLILIYVYVIKPQNYWKNKGVKHNKPVFLLGDTFKTLSQQEHFSAYIDRLYNQFKNERYFGFYQFSTPILMIKDLDLIKKIGIKHFDHFHDHAVFSSEDIDPLWSKNLVASTGEKWRKMRTTLSPSFTSSKMKLMFNLITNCAEEFVLYFKEHEEDVITVEMKDIFTRYTNDVIATSAFGIKCDSLRDKDNEFYKKGLIATDFSGLAALKFFMYQISPMLTKLLKIKILPEVATNFFGKVIKDSIKMREEQGIVRPDMIQLLMEARKGNMHDEKVEAPEGFAATEEITKASSNKQIEITDEDIIAQALVFFGAGFDTSSTLMCYVAYELAINVDIQVKLRKDITNTDEKCNGKVTYEALMKMKYLDMVISETLRKWPPTPSTDRICVKDYTIPPERPDEKPLIIEKGITIWFPIYGLQRDPNLFEDPERFDPERFSDENKSKIDAASFLTFGIGPRNCIGSRFALMETKILIYHILKHFEIVPVKKSVIPVVLSKKHFNMTAEGGMWLGLKKLKA</sequence>
<dbReference type="PRINTS" id="PR00463">
    <property type="entry name" value="EP450I"/>
</dbReference>
<gene>
    <name evidence="15" type="primary">LOC108563649</name>
</gene>
<organism evidence="14 15">
    <name type="scientific">Nicrophorus vespilloides</name>
    <name type="common">Boreal carrion beetle</name>
    <dbReference type="NCBI Taxonomy" id="110193"/>
    <lineage>
        <taxon>Eukaryota</taxon>
        <taxon>Metazoa</taxon>
        <taxon>Ecdysozoa</taxon>
        <taxon>Arthropoda</taxon>
        <taxon>Hexapoda</taxon>
        <taxon>Insecta</taxon>
        <taxon>Pterygota</taxon>
        <taxon>Neoptera</taxon>
        <taxon>Endopterygota</taxon>
        <taxon>Coleoptera</taxon>
        <taxon>Polyphaga</taxon>
        <taxon>Staphyliniformia</taxon>
        <taxon>Silphidae</taxon>
        <taxon>Nicrophorinae</taxon>
        <taxon>Nicrophorus</taxon>
    </lineage>
</organism>
<dbReference type="InterPro" id="IPR050476">
    <property type="entry name" value="Insect_CytP450_Detox"/>
</dbReference>
<keyword evidence="14" id="KW-1185">Reference proteome</keyword>